<keyword evidence="4" id="KW-1185">Reference proteome</keyword>
<gene>
    <name evidence="3" type="ORF">KV203_16580</name>
</gene>
<accession>A0ABX8SHS1</accession>
<feature type="transmembrane region" description="Helical" evidence="1">
    <location>
        <begin position="35"/>
        <end position="60"/>
    </location>
</feature>
<evidence type="ECO:0000256" key="2">
    <source>
        <dbReference type="SAM" id="SignalP"/>
    </source>
</evidence>
<proteinExistence type="predicted"/>
<reference evidence="3" key="1">
    <citation type="submission" date="2021-07" db="EMBL/GenBank/DDBJ databases">
        <title>Candidatus Kaistella beijingensis sp. nov. isolated from a municipal wastewater treatment plant is involved in sludge foaming.</title>
        <authorList>
            <person name="Song Y."/>
            <person name="Liu S.-J."/>
        </authorList>
    </citation>
    <scope>NUCLEOTIDE SEQUENCE</scope>
    <source>
        <strain evidence="3">DSM 43998</strain>
    </source>
</reference>
<feature type="chain" id="PRO_5045934413" evidence="2">
    <location>
        <begin position="26"/>
        <end position="61"/>
    </location>
</feature>
<name>A0ABX8SHS1_9ACTN</name>
<feature type="signal peptide" evidence="2">
    <location>
        <begin position="1"/>
        <end position="25"/>
    </location>
</feature>
<keyword evidence="1" id="KW-0812">Transmembrane</keyword>
<evidence type="ECO:0000313" key="4">
    <source>
        <dbReference type="Proteomes" id="UP000887023"/>
    </source>
</evidence>
<dbReference type="EMBL" id="CP079105">
    <property type="protein sequence ID" value="QXQ16005.1"/>
    <property type="molecule type" value="Genomic_DNA"/>
</dbReference>
<keyword evidence="1" id="KW-1133">Transmembrane helix</keyword>
<dbReference type="Proteomes" id="UP000887023">
    <property type="component" value="Chromosome"/>
</dbReference>
<organism evidence="3 4">
    <name type="scientific">Skermania pinensis</name>
    <dbReference type="NCBI Taxonomy" id="39122"/>
    <lineage>
        <taxon>Bacteria</taxon>
        <taxon>Bacillati</taxon>
        <taxon>Actinomycetota</taxon>
        <taxon>Actinomycetes</taxon>
        <taxon>Mycobacteriales</taxon>
        <taxon>Gordoniaceae</taxon>
        <taxon>Skermania</taxon>
    </lineage>
</organism>
<sequence>MITRTVTCGAAVAAIGLGMAPAASAAPSYLPVQPALSFGSVTVPICLVLPVPAPVTAAICI</sequence>
<keyword evidence="1" id="KW-0472">Membrane</keyword>
<evidence type="ECO:0000256" key="1">
    <source>
        <dbReference type="SAM" id="Phobius"/>
    </source>
</evidence>
<keyword evidence="2" id="KW-0732">Signal</keyword>
<evidence type="ECO:0000313" key="3">
    <source>
        <dbReference type="EMBL" id="QXQ16005.1"/>
    </source>
</evidence>
<protein>
    <submittedName>
        <fullName evidence="3">Uncharacterized protein</fullName>
    </submittedName>
</protein>